<dbReference type="SUPFAM" id="SSF52047">
    <property type="entry name" value="RNI-like"/>
    <property type="match status" value="1"/>
</dbReference>
<gene>
    <name evidence="1" type="ORF">O0I10_006735</name>
</gene>
<evidence type="ECO:0000313" key="2">
    <source>
        <dbReference type="Proteomes" id="UP001234581"/>
    </source>
</evidence>
<dbReference type="GeneID" id="83214145"/>
<comment type="caution">
    <text evidence="1">The sequence shown here is derived from an EMBL/GenBank/DDBJ whole genome shotgun (WGS) entry which is preliminary data.</text>
</comment>
<dbReference type="InterPro" id="IPR011990">
    <property type="entry name" value="TPR-like_helical_dom_sf"/>
</dbReference>
<name>A0AAD7V1M1_9FUNG</name>
<protein>
    <submittedName>
        <fullName evidence="1">Uncharacterized protein</fullName>
    </submittedName>
</protein>
<dbReference type="InterPro" id="IPR032675">
    <property type="entry name" value="LRR_dom_sf"/>
</dbReference>
<dbReference type="SUPFAM" id="SSF48452">
    <property type="entry name" value="TPR-like"/>
    <property type="match status" value="1"/>
</dbReference>
<dbReference type="Proteomes" id="UP001234581">
    <property type="component" value="Unassembled WGS sequence"/>
</dbReference>
<dbReference type="Gene3D" id="3.80.10.10">
    <property type="entry name" value="Ribonuclease Inhibitor"/>
    <property type="match status" value="2"/>
</dbReference>
<accession>A0AAD7V1M1</accession>
<proteinExistence type="predicted"/>
<sequence>MSIVSASSTPHVLDMLPATGVRITIDHPTRNVQLDQLSTIVHDCVQTLVSALHSRASLLANCGQLNDAMSDAAATMSIAPTSPFGYLCAGRIFSYRGQHASAIKIYDDGLQHVPRLHDQYAQLLSAKAVSQQKINTRIDFFSWLPLEIVLSNLIPRIFDGQTVVDIGKEGRYLDVSRTWRERIAMADGFTFRVGTFPRSSSKGLSAKEYDQLLDMAPYIKSFAVWGLHEGIADHLTGGTTFTALKKLHVDGVHSRPLIRLLPLLNALGASMTQLTMDYGYSCTSETPYRLCDYLEACPNLAALSISNGGFDTSFVFSQYPKLKKLDLSNANVSMDEDTMYAFLRPLPQLRLLSIIPTPSSSILPAIQQACPLLQQLVFSNTLPRFLPDIGDIQDDDSGLRVLAVRDPGKRKRFRGDDMMRYVVEHSDTIESIDIGAGFEFSSSLLLQEEMNIEMTFMRLRQISYPSHVDECYIPLIVWLLQHAPQLRSVDTIYGDLQAPVFQELMNPNHQHFTRIGLKADGSSQENEKRFIQHHISCGHQSNVEVIHIEVVKHSLSDSWILLITQLTQLRQLEVCCKGSSVMGDVLVPFISKIASGCPALERFTWMSPESPVDYKIISIISCHTNLKTLIINSTHLSGDPSSLPSFIQRLQRLQEFHLDLYLLDAEIYAIFKSSTFEFVYTQRTRHHH</sequence>
<evidence type="ECO:0000313" key="1">
    <source>
        <dbReference type="EMBL" id="KAJ8657669.1"/>
    </source>
</evidence>
<dbReference type="RefSeq" id="XP_058342582.1">
    <property type="nucleotide sequence ID" value="XM_058486760.1"/>
</dbReference>
<dbReference type="AlphaFoldDB" id="A0AAD7V1M1"/>
<organism evidence="1 2">
    <name type="scientific">Lichtheimia ornata</name>
    <dbReference type="NCBI Taxonomy" id="688661"/>
    <lineage>
        <taxon>Eukaryota</taxon>
        <taxon>Fungi</taxon>
        <taxon>Fungi incertae sedis</taxon>
        <taxon>Mucoromycota</taxon>
        <taxon>Mucoromycotina</taxon>
        <taxon>Mucoromycetes</taxon>
        <taxon>Mucorales</taxon>
        <taxon>Lichtheimiaceae</taxon>
        <taxon>Lichtheimia</taxon>
    </lineage>
</organism>
<dbReference type="Gene3D" id="1.25.40.10">
    <property type="entry name" value="Tetratricopeptide repeat domain"/>
    <property type="match status" value="1"/>
</dbReference>
<dbReference type="EMBL" id="JARTCD010000030">
    <property type="protein sequence ID" value="KAJ8657669.1"/>
    <property type="molecule type" value="Genomic_DNA"/>
</dbReference>
<reference evidence="1 2" key="1">
    <citation type="submission" date="2023-03" db="EMBL/GenBank/DDBJ databases">
        <title>Genome sequence of Lichtheimia ornata CBS 291.66.</title>
        <authorList>
            <person name="Mohabir J.T."/>
            <person name="Shea T.P."/>
            <person name="Kurbessoian T."/>
            <person name="Berby B."/>
            <person name="Fontaine J."/>
            <person name="Livny J."/>
            <person name="Gnirke A."/>
            <person name="Stajich J.E."/>
            <person name="Cuomo C.A."/>
        </authorList>
    </citation>
    <scope>NUCLEOTIDE SEQUENCE [LARGE SCALE GENOMIC DNA]</scope>
    <source>
        <strain evidence="1">CBS 291.66</strain>
    </source>
</reference>
<keyword evidence="2" id="KW-1185">Reference proteome</keyword>